<comment type="caution">
    <text evidence="2">The sequence shown here is derived from an EMBL/GenBank/DDBJ whole genome shotgun (WGS) entry which is preliminary data.</text>
</comment>
<reference evidence="2" key="1">
    <citation type="journal article" date="2019" name="Sci. Rep.">
        <title>Draft genome of Tanacetum cinerariifolium, the natural source of mosquito coil.</title>
        <authorList>
            <person name="Yamashiro T."/>
            <person name="Shiraishi A."/>
            <person name="Satake H."/>
            <person name="Nakayama K."/>
        </authorList>
    </citation>
    <scope>NUCLEOTIDE SEQUENCE</scope>
</reference>
<evidence type="ECO:0000313" key="2">
    <source>
        <dbReference type="EMBL" id="GEU59446.1"/>
    </source>
</evidence>
<dbReference type="AlphaFoldDB" id="A0A6L2LCF3"/>
<dbReference type="EMBL" id="BKCJ010004173">
    <property type="protein sequence ID" value="GEU59446.1"/>
    <property type="molecule type" value="Genomic_DNA"/>
</dbReference>
<evidence type="ECO:0000256" key="1">
    <source>
        <dbReference type="SAM" id="MobiDB-lite"/>
    </source>
</evidence>
<feature type="compositionally biased region" description="Polar residues" evidence="1">
    <location>
        <begin position="83"/>
        <end position="98"/>
    </location>
</feature>
<feature type="region of interest" description="Disordered" evidence="1">
    <location>
        <begin position="83"/>
        <end position="113"/>
    </location>
</feature>
<organism evidence="2">
    <name type="scientific">Tanacetum cinerariifolium</name>
    <name type="common">Dalmatian daisy</name>
    <name type="synonym">Chrysanthemum cinerariifolium</name>
    <dbReference type="NCBI Taxonomy" id="118510"/>
    <lineage>
        <taxon>Eukaryota</taxon>
        <taxon>Viridiplantae</taxon>
        <taxon>Streptophyta</taxon>
        <taxon>Embryophyta</taxon>
        <taxon>Tracheophyta</taxon>
        <taxon>Spermatophyta</taxon>
        <taxon>Magnoliopsida</taxon>
        <taxon>eudicotyledons</taxon>
        <taxon>Gunneridae</taxon>
        <taxon>Pentapetalae</taxon>
        <taxon>asterids</taxon>
        <taxon>campanulids</taxon>
        <taxon>Asterales</taxon>
        <taxon>Asteraceae</taxon>
        <taxon>Asteroideae</taxon>
        <taxon>Anthemideae</taxon>
        <taxon>Anthemidinae</taxon>
        <taxon>Tanacetum</taxon>
    </lineage>
</organism>
<name>A0A6L2LCF3_TANCI</name>
<gene>
    <name evidence="2" type="ORF">Tci_031424</name>
</gene>
<sequence>MKGPAEFRAQGHMGCWVRSSQLPSPPPPPSAGTLGSAQQQGSKALSSSKTVATTLQSLAWTTSNTRYESICVYAGQESSFTDSMMNDDSIPNKQVQLSNDEDTGNDHLPKADTRNDWWKTLPEEERPATLEHAWIIPSSNVSDIENNWASALVSTYEPSAETLLLAKIDMILRRVKKKSEHTCGFSVSSASKSTQDTGHLDHLSGSDKRMLSTAVKLWTRNLVTRQRIEDFQLSIESYQTQLNLTKPGWDATCYEFKYNYTIIESP</sequence>
<protein>
    <submittedName>
        <fullName evidence="2">Uncharacterized protein</fullName>
    </submittedName>
</protein>
<feature type="region of interest" description="Disordered" evidence="1">
    <location>
        <begin position="1"/>
        <end position="48"/>
    </location>
</feature>
<feature type="compositionally biased region" description="Polar residues" evidence="1">
    <location>
        <begin position="33"/>
        <end position="48"/>
    </location>
</feature>
<proteinExistence type="predicted"/>
<feature type="compositionally biased region" description="Basic and acidic residues" evidence="1">
    <location>
        <begin position="104"/>
        <end position="113"/>
    </location>
</feature>
<accession>A0A6L2LCF3</accession>